<feature type="region of interest" description="Disordered" evidence="1">
    <location>
        <begin position="79"/>
        <end position="155"/>
    </location>
</feature>
<dbReference type="EMBL" id="KV784354">
    <property type="protein sequence ID" value="OEU20639.1"/>
    <property type="molecule type" value="Genomic_DNA"/>
</dbReference>
<reference evidence="2 3" key="1">
    <citation type="submission" date="2016-09" db="EMBL/GenBank/DDBJ databases">
        <title>Extensive genetic diversity and differential bi-allelic expression allows diatom success in the polar Southern Ocean.</title>
        <authorList>
            <consortium name="DOE Joint Genome Institute"/>
            <person name="Mock T."/>
            <person name="Otillar R.P."/>
            <person name="Strauss J."/>
            <person name="Dupont C."/>
            <person name="Frickenhaus S."/>
            <person name="Maumus F."/>
            <person name="Mcmullan M."/>
            <person name="Sanges R."/>
            <person name="Schmutz J."/>
            <person name="Toseland A."/>
            <person name="Valas R."/>
            <person name="Veluchamy A."/>
            <person name="Ward B.J."/>
            <person name="Allen A."/>
            <person name="Barry K."/>
            <person name="Falciatore A."/>
            <person name="Ferrante M."/>
            <person name="Fortunato A.E."/>
            <person name="Gloeckner G."/>
            <person name="Gruber A."/>
            <person name="Hipkin R."/>
            <person name="Janech M."/>
            <person name="Kroth P."/>
            <person name="Leese F."/>
            <person name="Lindquist E."/>
            <person name="Lyon B.R."/>
            <person name="Martin J."/>
            <person name="Mayer C."/>
            <person name="Parker M."/>
            <person name="Quesneville H."/>
            <person name="Raymond J."/>
            <person name="Uhlig C."/>
            <person name="Valentin K.U."/>
            <person name="Worden A.Z."/>
            <person name="Armbrust E.V."/>
            <person name="Bowler C."/>
            <person name="Green B."/>
            <person name="Moulton V."/>
            <person name="Van Oosterhout C."/>
            <person name="Grigoriev I."/>
        </authorList>
    </citation>
    <scope>NUCLEOTIDE SEQUENCE [LARGE SCALE GENOMIC DNA]</scope>
    <source>
        <strain evidence="2 3">CCMP1102</strain>
    </source>
</reference>
<dbReference type="Proteomes" id="UP000095751">
    <property type="component" value="Unassembled WGS sequence"/>
</dbReference>
<sequence length="256" mass="28476">MTIKRSLLPQALVVLTVLPVVILLSVFSCSAFCWTSSPLPSPSYSTKQKHHHLNLLLGETSRTPSPIGKSPLLTLLASAEGGDDSNKVDDNDDDDGITVQERVDNGENNNGQDGYFDSTKSLMPMPALVSSSTDDDNVQDNMISNERNNNNNNDNNEAKQVFMITQNMKQIMIEELGYKRKEVDSIRVELVPNIIENKIKCPPDGMSQSWFDPQLQESNNNNNRMLEKLKNESKYPLKFPLLAVSLVLFGKGFSDA</sequence>
<evidence type="ECO:0000313" key="3">
    <source>
        <dbReference type="Proteomes" id="UP000095751"/>
    </source>
</evidence>
<keyword evidence="3" id="KW-1185">Reference proteome</keyword>
<organism evidence="2 3">
    <name type="scientific">Fragilariopsis cylindrus CCMP1102</name>
    <dbReference type="NCBI Taxonomy" id="635003"/>
    <lineage>
        <taxon>Eukaryota</taxon>
        <taxon>Sar</taxon>
        <taxon>Stramenopiles</taxon>
        <taxon>Ochrophyta</taxon>
        <taxon>Bacillariophyta</taxon>
        <taxon>Bacillariophyceae</taxon>
        <taxon>Bacillariophycidae</taxon>
        <taxon>Bacillariales</taxon>
        <taxon>Bacillariaceae</taxon>
        <taxon>Fragilariopsis</taxon>
    </lineage>
</organism>
<protein>
    <submittedName>
        <fullName evidence="2">Uncharacterized protein</fullName>
    </submittedName>
</protein>
<name>A0A1E7FR51_9STRA</name>
<feature type="compositionally biased region" description="Low complexity" evidence="1">
    <location>
        <begin position="141"/>
        <end position="155"/>
    </location>
</feature>
<proteinExistence type="predicted"/>
<dbReference type="KEGG" id="fcy:FRACYDRAFT_267707"/>
<dbReference type="InParanoid" id="A0A1E7FR51"/>
<feature type="non-terminal residue" evidence="2">
    <location>
        <position position="256"/>
    </location>
</feature>
<dbReference type="OrthoDB" id="44380at2759"/>
<evidence type="ECO:0000313" key="2">
    <source>
        <dbReference type="EMBL" id="OEU20639.1"/>
    </source>
</evidence>
<dbReference type="AlphaFoldDB" id="A0A1E7FR51"/>
<accession>A0A1E7FR51</accession>
<dbReference type="PROSITE" id="PS51257">
    <property type="entry name" value="PROKAR_LIPOPROTEIN"/>
    <property type="match status" value="1"/>
</dbReference>
<gene>
    <name evidence="2" type="ORF">FRACYDRAFT_267707</name>
</gene>
<evidence type="ECO:0000256" key="1">
    <source>
        <dbReference type="SAM" id="MobiDB-lite"/>
    </source>
</evidence>